<dbReference type="InterPro" id="IPR050832">
    <property type="entry name" value="Bact_Acetyltransf"/>
</dbReference>
<name>A0A0A1W9H0_9SPHN</name>
<feature type="domain" description="N-acetyltransferase" evidence="3">
    <location>
        <begin position="6"/>
        <end position="168"/>
    </location>
</feature>
<keyword evidence="5" id="KW-1185">Reference proteome</keyword>
<dbReference type="PANTHER" id="PTHR43877">
    <property type="entry name" value="AMINOALKYLPHOSPHONATE N-ACETYLTRANSFERASE-RELATED-RELATED"/>
    <property type="match status" value="1"/>
</dbReference>
<reference evidence="4 5" key="1">
    <citation type="submission" date="2014-11" db="EMBL/GenBank/DDBJ databases">
        <title>Whole genome shotgun sequence of Sphingomonas parapaucimobilis NBRC 15100.</title>
        <authorList>
            <person name="Katano-Makiyama Y."/>
            <person name="Hosoyama A."/>
            <person name="Hashimoto M."/>
            <person name="Hosoyama Y."/>
            <person name="Noguchi M."/>
            <person name="Numata M."/>
            <person name="Tsuchikane K."/>
            <person name="Hirakata S."/>
            <person name="Uohara A."/>
            <person name="Shimodaira J."/>
            <person name="Ohji S."/>
            <person name="Ichikawa N."/>
            <person name="Kimura A."/>
            <person name="Yamazoe A."/>
            <person name="Fujita N."/>
        </authorList>
    </citation>
    <scope>NUCLEOTIDE SEQUENCE [LARGE SCALE GENOMIC DNA]</scope>
    <source>
        <strain evidence="4 5">NBRC 15100</strain>
    </source>
</reference>
<evidence type="ECO:0000313" key="5">
    <source>
        <dbReference type="Proteomes" id="UP000032305"/>
    </source>
</evidence>
<gene>
    <name evidence="4" type="ORF">SP5_070_00710</name>
</gene>
<dbReference type="PANTHER" id="PTHR43877:SF2">
    <property type="entry name" value="AMINOALKYLPHOSPHONATE N-ACETYLTRANSFERASE-RELATED"/>
    <property type="match status" value="1"/>
</dbReference>
<organism evidence="4 5">
    <name type="scientific">Sphingomonas parapaucimobilis NBRC 15100</name>
    <dbReference type="NCBI Taxonomy" id="1219049"/>
    <lineage>
        <taxon>Bacteria</taxon>
        <taxon>Pseudomonadati</taxon>
        <taxon>Pseudomonadota</taxon>
        <taxon>Alphaproteobacteria</taxon>
        <taxon>Sphingomonadales</taxon>
        <taxon>Sphingomonadaceae</taxon>
        <taxon>Sphingomonas</taxon>
    </lineage>
</organism>
<accession>A0A0A1W9H0</accession>
<evidence type="ECO:0000256" key="1">
    <source>
        <dbReference type="ARBA" id="ARBA00022679"/>
    </source>
</evidence>
<dbReference type="Gene3D" id="3.40.630.30">
    <property type="match status" value="1"/>
</dbReference>
<comment type="caution">
    <text evidence="4">The sequence shown here is derived from an EMBL/GenBank/DDBJ whole genome shotgun (WGS) entry which is preliminary data.</text>
</comment>
<sequence>MIGLGAEGGELTEADAPAVADLFVRCADYFLLQDGVMPEPADAVALFADVPPEKATGDQVVLGWRDDRGLYAVAAVLRDYPGDGIWYLGLLVVDATRRRLGIGRSLYEAIEAWAAARGARHMRLAVLEANVAGERFWRALGFEEIRRVGPDKFKEKRHCRVELGRSITRRFSEFTSPR</sequence>
<dbReference type="Proteomes" id="UP000032305">
    <property type="component" value="Unassembled WGS sequence"/>
</dbReference>
<dbReference type="GO" id="GO:0016747">
    <property type="term" value="F:acyltransferase activity, transferring groups other than amino-acyl groups"/>
    <property type="evidence" value="ECO:0007669"/>
    <property type="project" value="InterPro"/>
</dbReference>
<dbReference type="eggNOG" id="COG0456">
    <property type="taxonomic scope" value="Bacteria"/>
</dbReference>
<evidence type="ECO:0000256" key="2">
    <source>
        <dbReference type="ARBA" id="ARBA00023315"/>
    </source>
</evidence>
<protein>
    <submittedName>
        <fullName evidence="4">Putative acetyltransferase</fullName>
    </submittedName>
</protein>
<dbReference type="Pfam" id="PF00583">
    <property type="entry name" value="Acetyltransf_1"/>
    <property type="match status" value="1"/>
</dbReference>
<dbReference type="EMBL" id="BBPI01000070">
    <property type="protein sequence ID" value="GAM01988.1"/>
    <property type="molecule type" value="Genomic_DNA"/>
</dbReference>
<dbReference type="RefSeq" id="WP_042489586.1">
    <property type="nucleotide sequence ID" value="NZ_BBPI01000070.1"/>
</dbReference>
<evidence type="ECO:0000259" key="3">
    <source>
        <dbReference type="PROSITE" id="PS51186"/>
    </source>
</evidence>
<dbReference type="AlphaFoldDB" id="A0A0A1W9H0"/>
<proteinExistence type="predicted"/>
<dbReference type="PROSITE" id="PS51186">
    <property type="entry name" value="GNAT"/>
    <property type="match status" value="1"/>
</dbReference>
<keyword evidence="1 4" id="KW-0808">Transferase</keyword>
<evidence type="ECO:0000313" key="4">
    <source>
        <dbReference type="EMBL" id="GAM01988.1"/>
    </source>
</evidence>
<dbReference type="SUPFAM" id="SSF55729">
    <property type="entry name" value="Acyl-CoA N-acyltransferases (Nat)"/>
    <property type="match status" value="1"/>
</dbReference>
<keyword evidence="2" id="KW-0012">Acyltransferase</keyword>
<dbReference type="InterPro" id="IPR000182">
    <property type="entry name" value="GNAT_dom"/>
</dbReference>
<dbReference type="CDD" id="cd04301">
    <property type="entry name" value="NAT_SF"/>
    <property type="match status" value="1"/>
</dbReference>
<dbReference type="InterPro" id="IPR016181">
    <property type="entry name" value="Acyl_CoA_acyltransferase"/>
</dbReference>